<dbReference type="STRING" id="36844.SAMN04488501_11295"/>
<evidence type="ECO:0000313" key="12">
    <source>
        <dbReference type="Proteomes" id="UP000037043"/>
    </source>
</evidence>
<keyword evidence="3" id="KW-0309">Germination</keyword>
<dbReference type="RefSeq" id="WP_052221178.1">
    <property type="nucleotide sequence ID" value="NZ_LHUR01000021.1"/>
</dbReference>
<evidence type="ECO:0000256" key="3">
    <source>
        <dbReference type="ARBA" id="ARBA00022544"/>
    </source>
</evidence>
<dbReference type="NCBIfam" id="TIGR02887">
    <property type="entry name" value="spore_ger_x_C"/>
    <property type="match status" value="1"/>
</dbReference>
<proteinExistence type="inferred from homology"/>
<evidence type="ECO:0000256" key="1">
    <source>
        <dbReference type="ARBA" id="ARBA00004635"/>
    </source>
</evidence>
<keyword evidence="6" id="KW-0564">Palmitate</keyword>
<evidence type="ECO:0000256" key="7">
    <source>
        <dbReference type="ARBA" id="ARBA00023288"/>
    </source>
</evidence>
<dbReference type="EMBL" id="LHUR01000021">
    <property type="protein sequence ID" value="KOA20055.1"/>
    <property type="molecule type" value="Genomic_DNA"/>
</dbReference>
<name>A0A0L6ZAQ9_9CLOT</name>
<keyword evidence="7" id="KW-0449">Lipoprotein</keyword>
<evidence type="ECO:0000256" key="2">
    <source>
        <dbReference type="ARBA" id="ARBA00007886"/>
    </source>
</evidence>
<organism evidence="11 12">
    <name type="scientific">Clostridium homopropionicum DSM 5847</name>
    <dbReference type="NCBI Taxonomy" id="1121318"/>
    <lineage>
        <taxon>Bacteria</taxon>
        <taxon>Bacillati</taxon>
        <taxon>Bacillota</taxon>
        <taxon>Clostridia</taxon>
        <taxon>Eubacteriales</taxon>
        <taxon>Clostridiaceae</taxon>
        <taxon>Clostridium</taxon>
    </lineage>
</organism>
<evidence type="ECO:0000313" key="11">
    <source>
        <dbReference type="EMBL" id="KOA20055.1"/>
    </source>
</evidence>
<dbReference type="Pfam" id="PF25198">
    <property type="entry name" value="Spore_GerAC_N"/>
    <property type="match status" value="1"/>
</dbReference>
<dbReference type="GO" id="GO:0009847">
    <property type="term" value="P:spore germination"/>
    <property type="evidence" value="ECO:0007669"/>
    <property type="project" value="InterPro"/>
</dbReference>
<dbReference type="Pfam" id="PF05504">
    <property type="entry name" value="Spore_GerAC"/>
    <property type="match status" value="1"/>
</dbReference>
<dbReference type="Gene3D" id="3.30.300.210">
    <property type="entry name" value="Nutrient germinant receptor protein C, domain 3"/>
    <property type="match status" value="1"/>
</dbReference>
<dbReference type="InterPro" id="IPR046953">
    <property type="entry name" value="Spore_GerAC-like_C"/>
</dbReference>
<feature type="domain" description="Spore germination protein N-terminal" evidence="10">
    <location>
        <begin position="23"/>
        <end position="200"/>
    </location>
</feature>
<evidence type="ECO:0000256" key="8">
    <source>
        <dbReference type="SAM" id="SignalP"/>
    </source>
</evidence>
<dbReference type="GO" id="GO:0016020">
    <property type="term" value="C:membrane"/>
    <property type="evidence" value="ECO:0007669"/>
    <property type="project" value="UniProtKB-SubCell"/>
</dbReference>
<gene>
    <name evidence="11" type="primary">gerBC_2</name>
    <name evidence="11" type="ORF">CLHOM_16200</name>
</gene>
<keyword evidence="12" id="KW-1185">Reference proteome</keyword>
<dbReference type="InterPro" id="IPR057336">
    <property type="entry name" value="GerAC_N"/>
</dbReference>
<evidence type="ECO:0000259" key="9">
    <source>
        <dbReference type="Pfam" id="PF05504"/>
    </source>
</evidence>
<feature type="domain" description="Spore germination GerAC-like C-terminal" evidence="9">
    <location>
        <begin position="242"/>
        <end position="407"/>
    </location>
</feature>
<sequence>MKKKILLIITIIMQIFTLTACYDAREATSVSFVQMIGIDQGITDKWRITVKIASMQNGDDSSNKGSESSQQTQTKTITIDAPSFNGGIDLFNTNIPQKLDFTHASLLVISEDLAQSGLMGEYITPLVRFREIRRTLNVIVVRGNAQEFVEKTEECNQGSPSRAVVSLIRQGENTGFYPKISLNDFYNGIKSTYRQAVLPLGSVHKKNFDEEGESYNEGVKNTGQYFAGDTQRKGGNTIELLGSALFVKDNMVGKLNGHETRMMMLIRGEFKKGIFTIQDPEASKWIIPIDTRVSRKPNLKIYFDNDRPIISLEVKTEGDILAIQSGINYESEEMIGIIENEMTRYLEKGITSVIHKCQSLNTDPFNFGRTAVKHFLTINEWEKYNWNEKFMEAKVEVKVDFKIRRTGGLLRNSDNNVRDE</sequence>
<keyword evidence="5" id="KW-0472">Membrane</keyword>
<dbReference type="PATRIC" id="fig|1121318.3.peg.1634"/>
<dbReference type="PANTHER" id="PTHR35789">
    <property type="entry name" value="SPORE GERMINATION PROTEIN B3"/>
    <property type="match status" value="1"/>
</dbReference>
<evidence type="ECO:0000259" key="10">
    <source>
        <dbReference type="Pfam" id="PF25198"/>
    </source>
</evidence>
<evidence type="ECO:0000256" key="4">
    <source>
        <dbReference type="ARBA" id="ARBA00022729"/>
    </source>
</evidence>
<dbReference type="PROSITE" id="PS51257">
    <property type="entry name" value="PROKAR_LIPOPROTEIN"/>
    <property type="match status" value="1"/>
</dbReference>
<protein>
    <submittedName>
        <fullName evidence="11">Spore germination protein B3</fullName>
    </submittedName>
</protein>
<comment type="caution">
    <text evidence="11">The sequence shown here is derived from an EMBL/GenBank/DDBJ whole genome shotgun (WGS) entry which is preliminary data.</text>
</comment>
<dbReference type="InterPro" id="IPR008844">
    <property type="entry name" value="Spore_GerAC-like"/>
</dbReference>
<dbReference type="InterPro" id="IPR038501">
    <property type="entry name" value="Spore_GerAC_C_sf"/>
</dbReference>
<dbReference type="AlphaFoldDB" id="A0A0L6ZAQ9"/>
<comment type="similarity">
    <text evidence="2">Belongs to the GerABKC lipoprotein family.</text>
</comment>
<accession>A0A0L6ZAQ9</accession>
<comment type="subcellular location">
    <subcellularLocation>
        <location evidence="1">Membrane</location>
        <topology evidence="1">Lipid-anchor</topology>
    </subcellularLocation>
</comment>
<dbReference type="PANTHER" id="PTHR35789:SF1">
    <property type="entry name" value="SPORE GERMINATION PROTEIN B3"/>
    <property type="match status" value="1"/>
</dbReference>
<keyword evidence="4 8" id="KW-0732">Signal</keyword>
<feature type="signal peptide" evidence="8">
    <location>
        <begin position="1"/>
        <end position="20"/>
    </location>
</feature>
<evidence type="ECO:0000256" key="5">
    <source>
        <dbReference type="ARBA" id="ARBA00023136"/>
    </source>
</evidence>
<feature type="chain" id="PRO_5038401876" evidence="8">
    <location>
        <begin position="21"/>
        <end position="420"/>
    </location>
</feature>
<reference evidence="12" key="1">
    <citation type="submission" date="2015-08" db="EMBL/GenBank/DDBJ databases">
        <title>Genome sequence of the strict anaerobe Clostridium homopropionicum LuHBu1 (DSM 5847T).</title>
        <authorList>
            <person name="Poehlein A."/>
            <person name="Beck M."/>
            <person name="Schiel-Bengelsdorf B."/>
            <person name="Bengelsdorf F.R."/>
            <person name="Daniel R."/>
            <person name="Duerre P."/>
        </authorList>
    </citation>
    <scope>NUCLEOTIDE SEQUENCE [LARGE SCALE GENOMIC DNA]</scope>
    <source>
        <strain evidence="12">DSM 5847</strain>
    </source>
</reference>
<evidence type="ECO:0000256" key="6">
    <source>
        <dbReference type="ARBA" id="ARBA00023139"/>
    </source>
</evidence>
<dbReference type="Proteomes" id="UP000037043">
    <property type="component" value="Unassembled WGS sequence"/>
</dbReference>